<feature type="compositionally biased region" description="Low complexity" evidence="1">
    <location>
        <begin position="39"/>
        <end position="67"/>
    </location>
</feature>
<evidence type="ECO:0000256" key="1">
    <source>
        <dbReference type="SAM" id="MobiDB-lite"/>
    </source>
</evidence>
<gene>
    <name evidence="2" type="ORF">SAMN02799620_03203</name>
</gene>
<proteinExistence type="predicted"/>
<dbReference type="Proteomes" id="UP000199707">
    <property type="component" value="Unassembled WGS sequence"/>
</dbReference>
<dbReference type="AlphaFoldDB" id="A0A1G4WH53"/>
<name>A0A1G4WH53_9MYCO</name>
<reference evidence="3" key="1">
    <citation type="submission" date="2016-10" db="EMBL/GenBank/DDBJ databases">
        <authorList>
            <person name="Varghese N."/>
            <person name="Submissions S."/>
        </authorList>
    </citation>
    <scope>NUCLEOTIDE SEQUENCE [LARGE SCALE GENOMIC DNA]</scope>
    <source>
        <strain evidence="3">UNC267MFSha1.1M11</strain>
    </source>
</reference>
<sequence>MASNNSRVNPLFASTAKVGGYGGVAVAAWLVAAVATGHGMAAADTTGGSSESSSSSSSTAESSSGTAQPSSEPAATSTGSGSTATDPMTPSGTSEPVKSSGSTVSSTEVAAGVTVSSSSGGAHTTDKAAKPAKTVKSNKSGSKPAAAVDTVKTATESTGSPSSGASTAATATAVKKSAAAVTTATAASTPSAVTVAAVPNPLAVAAVPVTSAKVSSPVTGLVGFLNNVVTNLLNPFLKPAPHTPEPFTPAVWAVLAWVRRNVFNQAPTVAYNPTTTVQTGQTLSGNIGATDAEGDALTYKVTKGPQFGTVSIDQATGSFTYTPDDINYTAVQTDSFTVSVSDGKFNLLNLFSPHGAKAGVGVSVLNPEVSRVILNLPDGIHSPANPRYSADGKSIFFAGQPAAGGRSEIYQINTDGTHVDCVTCGVATNETGNLMKPVPVDDGSGRVLVLVQDPGKGPRYSILEDGVNGRQLIAVTTPPGGGFAIDAQREMRVSPDGTHVLFTRIVLGPNNLVQALPIVGTLVRTANGYEVDDARVVYPTGEGKQWTPDGKGVVILGGAFEAGNVDDIEVDLATGKVNRVTANLDYDEDMDFSPNEQWIAIGSTRGLDALTPMTRIIRPNFLPAYVSAPVYDEYALPVNVSNQEWIVALDDELKRENGIPLFDTGDGYAARSMPSWNPTGDAITFWESSITDPTVSRLVIANLKYTTSVGPVAADRTTPSSDSWAPQLGTYVATTTPLPAVGTHAGVGGGTALVSEAPDPADGTRTIRTVVYTDYVNEIGEILNGTESADYNAGQTAVHYVADITVTGAHTGYLKADATVNAFQQSLTGFITSSVDGDVQSLPNPAAAEEAQQSA</sequence>
<feature type="region of interest" description="Disordered" evidence="1">
    <location>
        <begin position="39"/>
        <end position="167"/>
    </location>
</feature>
<dbReference type="EMBL" id="FMUB01000006">
    <property type="protein sequence ID" value="SCX22173.1"/>
    <property type="molecule type" value="Genomic_DNA"/>
</dbReference>
<evidence type="ECO:0008006" key="4">
    <source>
        <dbReference type="Google" id="ProtNLM"/>
    </source>
</evidence>
<dbReference type="SUPFAM" id="SSF82171">
    <property type="entry name" value="DPP6 N-terminal domain-like"/>
    <property type="match status" value="1"/>
</dbReference>
<accession>A0A1G4WH53</accession>
<dbReference type="STRING" id="1502745.SAMN02799620_03203"/>
<dbReference type="InterPro" id="IPR011042">
    <property type="entry name" value="6-blade_b-propeller_TolB-like"/>
</dbReference>
<feature type="compositionally biased region" description="Low complexity" evidence="1">
    <location>
        <begin position="102"/>
        <end position="122"/>
    </location>
</feature>
<feature type="compositionally biased region" description="Polar residues" evidence="1">
    <location>
        <begin position="86"/>
        <end position="101"/>
    </location>
</feature>
<feature type="compositionally biased region" description="Low complexity" evidence="1">
    <location>
        <begin position="153"/>
        <end position="167"/>
    </location>
</feature>
<protein>
    <recommendedName>
        <fullName evidence="4">WD40-like Beta Propeller Repeat</fullName>
    </recommendedName>
</protein>
<feature type="compositionally biased region" description="Low complexity" evidence="1">
    <location>
        <begin position="74"/>
        <end position="85"/>
    </location>
</feature>
<organism evidence="2 3">
    <name type="scientific">Mycolicibacterium fluoranthenivorans</name>
    <dbReference type="NCBI Taxonomy" id="258505"/>
    <lineage>
        <taxon>Bacteria</taxon>
        <taxon>Bacillati</taxon>
        <taxon>Actinomycetota</taxon>
        <taxon>Actinomycetes</taxon>
        <taxon>Mycobacteriales</taxon>
        <taxon>Mycobacteriaceae</taxon>
        <taxon>Mycolicibacterium</taxon>
    </lineage>
</organism>
<dbReference type="Gene3D" id="2.120.10.30">
    <property type="entry name" value="TolB, C-terminal domain"/>
    <property type="match status" value="1"/>
</dbReference>
<evidence type="ECO:0000313" key="2">
    <source>
        <dbReference type="EMBL" id="SCX22173.1"/>
    </source>
</evidence>
<evidence type="ECO:0000313" key="3">
    <source>
        <dbReference type="Proteomes" id="UP000199707"/>
    </source>
</evidence>